<accession>A0A6J7I9X0</accession>
<gene>
    <name evidence="2" type="ORF">UFOPK3614_01217</name>
</gene>
<proteinExistence type="predicted"/>
<sequence length="175" mass="19065">MDEAERVAPVGHASEAGAGVDPIRIAVRRSHQRLAALAQRDAVDAELVRARGVAAYLHPRVPGAAWRLGHQLPRAREVRHARRRRDERSRAQRCLRGVTPFDGEPDVAVAHHTLEQRIQHVRLAGAGGEPERAELGTHARPEVSHLEGVGAVAGRRHPAPVGPRASVGLPVVRRR</sequence>
<evidence type="ECO:0000256" key="1">
    <source>
        <dbReference type="SAM" id="MobiDB-lite"/>
    </source>
</evidence>
<reference evidence="2" key="1">
    <citation type="submission" date="2020-05" db="EMBL/GenBank/DDBJ databases">
        <authorList>
            <person name="Chiriac C."/>
            <person name="Salcher M."/>
            <person name="Ghai R."/>
            <person name="Kavagutti S V."/>
        </authorList>
    </citation>
    <scope>NUCLEOTIDE SEQUENCE</scope>
</reference>
<feature type="region of interest" description="Disordered" evidence="1">
    <location>
        <begin position="153"/>
        <end position="175"/>
    </location>
</feature>
<evidence type="ECO:0000313" key="2">
    <source>
        <dbReference type="EMBL" id="CAB4927883.1"/>
    </source>
</evidence>
<dbReference type="AlphaFoldDB" id="A0A6J7I9X0"/>
<name>A0A6J7I9X0_9ZZZZ</name>
<dbReference type="EMBL" id="CAFBMS010000114">
    <property type="protein sequence ID" value="CAB4927883.1"/>
    <property type="molecule type" value="Genomic_DNA"/>
</dbReference>
<protein>
    <submittedName>
        <fullName evidence="2">Unannotated protein</fullName>
    </submittedName>
</protein>
<organism evidence="2">
    <name type="scientific">freshwater metagenome</name>
    <dbReference type="NCBI Taxonomy" id="449393"/>
    <lineage>
        <taxon>unclassified sequences</taxon>
        <taxon>metagenomes</taxon>
        <taxon>ecological metagenomes</taxon>
    </lineage>
</organism>